<accession>A0A2H9UI27</accession>
<reference evidence="1 2" key="2">
    <citation type="submission" date="2017-12" db="EMBL/GenBank/DDBJ databases">
        <title>Revising the taxonomy of the Acinetobacter lwoffii group: the description of Acinetobacter pseudolwoffii sp. nov. and emended description of Acinetobacter lwoffii.</title>
        <authorList>
            <person name="Nemec A."/>
        </authorList>
    </citation>
    <scope>NUCLEOTIDE SEQUENCE [LARGE SCALE GENOMIC DNA]</scope>
    <source>
        <strain evidence="1 2">ANC 5347</strain>
    </source>
</reference>
<reference evidence="1 2" key="1">
    <citation type="submission" date="2017-11" db="EMBL/GenBank/DDBJ databases">
        <authorList>
            <person name="Han C.G."/>
        </authorList>
    </citation>
    <scope>NUCLEOTIDE SEQUENCE [LARGE SCALE GENOMIC DNA]</scope>
    <source>
        <strain evidence="1 2">ANC 5347</strain>
    </source>
</reference>
<proteinExistence type="predicted"/>
<dbReference type="EMBL" id="PGOZ01000028">
    <property type="protein sequence ID" value="PJI31359.1"/>
    <property type="molecule type" value="Genomic_DNA"/>
</dbReference>
<comment type="caution">
    <text evidence="1">The sequence shown here is derived from an EMBL/GenBank/DDBJ whole genome shotgun (WGS) entry which is preliminary data.</text>
</comment>
<name>A0A2H9UI27_9GAMM</name>
<dbReference type="AlphaFoldDB" id="A0A2H9UI27"/>
<evidence type="ECO:0000313" key="1">
    <source>
        <dbReference type="EMBL" id="PJI31359.1"/>
    </source>
</evidence>
<dbReference type="Proteomes" id="UP000242351">
    <property type="component" value="Unassembled WGS sequence"/>
</dbReference>
<protein>
    <submittedName>
        <fullName evidence="1">Uncharacterized protein</fullName>
    </submittedName>
</protein>
<sequence length="74" mass="8443">MVLAKARTLLKLVSLASWGAVFCIYDQGFKKQNMNNAFAMLMLFDEQKHQYFARRHSLITVPSNSIKNGFSEGE</sequence>
<gene>
    <name evidence="1" type="ORF">CU320_14520</name>
</gene>
<organism evidence="1 2">
    <name type="scientific">Acinetobacter pseudolwoffii</name>
    <dbReference type="NCBI Taxonomy" id="2053287"/>
    <lineage>
        <taxon>Bacteria</taxon>
        <taxon>Pseudomonadati</taxon>
        <taxon>Pseudomonadota</taxon>
        <taxon>Gammaproteobacteria</taxon>
        <taxon>Moraxellales</taxon>
        <taxon>Moraxellaceae</taxon>
        <taxon>Acinetobacter</taxon>
    </lineage>
</organism>
<evidence type="ECO:0000313" key="2">
    <source>
        <dbReference type="Proteomes" id="UP000242351"/>
    </source>
</evidence>